<dbReference type="InterPro" id="IPR032466">
    <property type="entry name" value="Metal_Hydrolase"/>
</dbReference>
<protein>
    <submittedName>
        <fullName evidence="4">Amidohydrolase YtcJ</fullName>
    </submittedName>
    <submittedName>
        <fullName evidence="3">N-substituted formamide deformylase</fullName>
        <ecNumber evidence="3">3.5.1.91</ecNumber>
    </submittedName>
</protein>
<dbReference type="GO" id="GO:0016810">
    <property type="term" value="F:hydrolase activity, acting on carbon-nitrogen (but not peptide) bonds"/>
    <property type="evidence" value="ECO:0007669"/>
    <property type="project" value="InterPro"/>
</dbReference>
<dbReference type="PANTHER" id="PTHR22642">
    <property type="entry name" value="IMIDAZOLONEPROPIONASE"/>
    <property type="match status" value="1"/>
</dbReference>
<name>A0A8B4QA41_9BACL</name>
<dbReference type="PANTHER" id="PTHR22642:SF2">
    <property type="entry name" value="PROTEIN LONG AFTER FAR-RED 3"/>
    <property type="match status" value="1"/>
</dbReference>
<gene>
    <name evidence="3" type="primary">nfdA</name>
    <name evidence="4" type="ORF">DFR61_11350</name>
    <name evidence="3" type="ORF">NCTC10597_01277</name>
</gene>
<reference evidence="3 5" key="1">
    <citation type="submission" date="2018-06" db="EMBL/GenBank/DDBJ databases">
        <authorList>
            <consortium name="Pathogen Informatics"/>
            <person name="Doyle S."/>
        </authorList>
    </citation>
    <scope>NUCLEOTIDE SEQUENCE [LARGE SCALE GENOMIC DNA]</scope>
    <source>
        <strain evidence="3 5">NCTC10597</strain>
    </source>
</reference>
<dbReference type="Proteomes" id="UP000294641">
    <property type="component" value="Unassembled WGS sequence"/>
</dbReference>
<dbReference type="InterPro" id="IPR014973">
    <property type="entry name" value="DUF1835"/>
</dbReference>
<keyword evidence="3" id="KW-0378">Hydrolase</keyword>
<evidence type="ECO:0000313" key="6">
    <source>
        <dbReference type="Proteomes" id="UP000294641"/>
    </source>
</evidence>
<evidence type="ECO:0000259" key="2">
    <source>
        <dbReference type="Pfam" id="PF08874"/>
    </source>
</evidence>
<dbReference type="SUPFAM" id="SSF51338">
    <property type="entry name" value="Composite domain of metallo-dependent hydrolases"/>
    <property type="match status" value="1"/>
</dbReference>
<evidence type="ECO:0000313" key="3">
    <source>
        <dbReference type="EMBL" id="STX09590.1"/>
    </source>
</evidence>
<dbReference type="Gene3D" id="3.20.20.140">
    <property type="entry name" value="Metal-dependent hydrolases"/>
    <property type="match status" value="1"/>
</dbReference>
<dbReference type="Gene3D" id="3.10.310.70">
    <property type="match status" value="1"/>
</dbReference>
<reference evidence="4 6" key="2">
    <citation type="submission" date="2019-03" db="EMBL/GenBank/DDBJ databases">
        <title>Genomic Encyclopedia of Type Strains, Phase IV (KMG-IV): sequencing the most valuable type-strain genomes for metagenomic binning, comparative biology and taxonomic classification.</title>
        <authorList>
            <person name="Goeker M."/>
        </authorList>
    </citation>
    <scope>NUCLEOTIDE SEQUENCE [LARGE SCALE GENOMIC DNA]</scope>
    <source>
        <strain evidence="4 6">DSM 20580</strain>
    </source>
</reference>
<dbReference type="Pfam" id="PF08874">
    <property type="entry name" value="DUF1835"/>
    <property type="match status" value="1"/>
</dbReference>
<dbReference type="InterPro" id="IPR033932">
    <property type="entry name" value="YtcJ-like"/>
</dbReference>
<comment type="caution">
    <text evidence="3">The sequence shown here is derived from an EMBL/GenBank/DDBJ whole genome shotgun (WGS) entry which is preliminary data.</text>
</comment>
<dbReference type="EMBL" id="SNZG01000013">
    <property type="protein sequence ID" value="TDR39054.1"/>
    <property type="molecule type" value="Genomic_DNA"/>
</dbReference>
<keyword evidence="6" id="KW-1185">Reference proteome</keyword>
<accession>A0A8B4QA41</accession>
<dbReference type="EMBL" id="UGNP01000001">
    <property type="protein sequence ID" value="STX09590.1"/>
    <property type="molecule type" value="Genomic_DNA"/>
</dbReference>
<dbReference type="RefSeq" id="WP_109349463.1">
    <property type="nucleotide sequence ID" value="NZ_BJUE01000027.1"/>
</dbReference>
<dbReference type="InterPro" id="IPR013108">
    <property type="entry name" value="Amidohydro_3"/>
</dbReference>
<evidence type="ECO:0000313" key="4">
    <source>
        <dbReference type="EMBL" id="TDR39054.1"/>
    </source>
</evidence>
<dbReference type="OrthoDB" id="9767366at2"/>
<dbReference type="InterPro" id="IPR011059">
    <property type="entry name" value="Metal-dep_hydrolase_composite"/>
</dbReference>
<sequence length="781" mass="88702">MVGKKTVHISFSKEFEKTLKSVFGAGIDVISIHDNLAYGPLDQIDTISGIKKRTKWLQNYSNHFNKVKLEGYKELRIIAEENVRFLLWMTPSIKDQIALRFLNDYMQKVEKTLEFVYIDQIKEDENRMLYFDDLKDVPTKYIEHFYKNSSYSIKDDCSLSLRSEWNNLLESGDYLRYSENNLIKTTSLQEVENEILMAGEILGFHEKVILKDELIAHVLYKSKISMDSNFILATIQKLFEEQLLITTKTANLKHLKYNEENKKLWYNGIIHTMEDEETTVEAVLTSKGSIIQSGTYKELFRSADIKIDLQGKVVYPGFVDSHLHMIGVGQQLIRVDLSNIISIEQLIEKMKEASENCRESAWLIGDGLDENNFKQPILPTKWDLDEIRQKPVIISRVCRHIYMGNSAALEAADLVSYADHAKGRVGRNAAGELNGIVYEAAAEQLRNASIATGENHLKELQNALNLSIDELQSKGLTGGHTEDMNYYGPYQDTYAVYKKVTSERQDFKCNLLIHHEVFEAMMSEKFTFDEQFMELGAMKIFADGSLGGETAALQENYTSKPGWKGMLIHSDEQMRQLFELANAYNRPVAIHTIGDAALEQIISLLEKFDFEQPLPHRIIHASIVNEELIERMKKLPIAVDIQPTFITSDGPWIEQKIGADRANYAYAIKSLMQAGITCAGGSDGPVESVDPLEGIYAATNRLVNEREFVVAEQVSTYEAVKMYTTEAAKIIGHESTRGMVKVGYDADFTIFDRDLSSGDVRDAIVEMTVVNGKVVYKKDLM</sequence>
<dbReference type="Proteomes" id="UP000254330">
    <property type="component" value="Unassembled WGS sequence"/>
</dbReference>
<proteinExistence type="predicted"/>
<evidence type="ECO:0000259" key="1">
    <source>
        <dbReference type="Pfam" id="PF07969"/>
    </source>
</evidence>
<dbReference type="Gene3D" id="2.30.40.10">
    <property type="entry name" value="Urease, subunit C, domain 1"/>
    <property type="match status" value="1"/>
</dbReference>
<dbReference type="SUPFAM" id="SSF51556">
    <property type="entry name" value="Metallo-dependent hydrolases"/>
    <property type="match status" value="1"/>
</dbReference>
<feature type="domain" description="Amidohydrolase 3" evidence="1">
    <location>
        <begin position="307"/>
        <end position="776"/>
    </location>
</feature>
<dbReference type="Pfam" id="PF07969">
    <property type="entry name" value="Amidohydro_3"/>
    <property type="match status" value="1"/>
</dbReference>
<evidence type="ECO:0000313" key="5">
    <source>
        <dbReference type="Proteomes" id="UP000254330"/>
    </source>
</evidence>
<feature type="domain" description="DUF1835" evidence="2">
    <location>
        <begin position="7"/>
        <end position="116"/>
    </location>
</feature>
<organism evidence="3 5">
    <name type="scientific">Kurthia zopfii</name>
    <dbReference type="NCBI Taxonomy" id="1650"/>
    <lineage>
        <taxon>Bacteria</taxon>
        <taxon>Bacillati</taxon>
        <taxon>Bacillota</taxon>
        <taxon>Bacilli</taxon>
        <taxon>Bacillales</taxon>
        <taxon>Caryophanaceae</taxon>
        <taxon>Kurthia</taxon>
    </lineage>
</organism>
<dbReference type="EC" id="3.5.1.91" evidence="3"/>
<dbReference type="CDD" id="cd01300">
    <property type="entry name" value="YtcJ_like"/>
    <property type="match status" value="1"/>
</dbReference>
<dbReference type="AlphaFoldDB" id="A0A8B4QA41"/>